<dbReference type="AlphaFoldDB" id="A0AAE1QQK3"/>
<evidence type="ECO:0000313" key="2">
    <source>
        <dbReference type="Proteomes" id="UP001291623"/>
    </source>
</evidence>
<accession>A0AAE1QQK3</accession>
<evidence type="ECO:0000313" key="1">
    <source>
        <dbReference type="EMBL" id="KAK4337911.1"/>
    </source>
</evidence>
<dbReference type="Proteomes" id="UP001291623">
    <property type="component" value="Unassembled WGS sequence"/>
</dbReference>
<proteinExistence type="predicted"/>
<comment type="caution">
    <text evidence="1">The sequence shown here is derived from an EMBL/GenBank/DDBJ whole genome shotgun (WGS) entry which is preliminary data.</text>
</comment>
<protein>
    <submittedName>
        <fullName evidence="1">Uncharacterized protein</fullName>
    </submittedName>
</protein>
<organism evidence="1 2">
    <name type="scientific">Anisodus tanguticus</name>
    <dbReference type="NCBI Taxonomy" id="243964"/>
    <lineage>
        <taxon>Eukaryota</taxon>
        <taxon>Viridiplantae</taxon>
        <taxon>Streptophyta</taxon>
        <taxon>Embryophyta</taxon>
        <taxon>Tracheophyta</taxon>
        <taxon>Spermatophyta</taxon>
        <taxon>Magnoliopsida</taxon>
        <taxon>eudicotyledons</taxon>
        <taxon>Gunneridae</taxon>
        <taxon>Pentapetalae</taxon>
        <taxon>asterids</taxon>
        <taxon>lamiids</taxon>
        <taxon>Solanales</taxon>
        <taxon>Solanaceae</taxon>
        <taxon>Solanoideae</taxon>
        <taxon>Hyoscyameae</taxon>
        <taxon>Anisodus</taxon>
    </lineage>
</organism>
<keyword evidence="2" id="KW-1185">Reference proteome</keyword>
<reference evidence="1" key="1">
    <citation type="submission" date="2023-12" db="EMBL/GenBank/DDBJ databases">
        <title>Genome assembly of Anisodus tanguticus.</title>
        <authorList>
            <person name="Wang Y.-J."/>
        </authorList>
    </citation>
    <scope>NUCLEOTIDE SEQUENCE</scope>
    <source>
        <strain evidence="1">KB-2021</strain>
        <tissue evidence="1">Leaf</tissue>
    </source>
</reference>
<dbReference type="EMBL" id="JAVYJV010000024">
    <property type="protein sequence ID" value="KAK4337911.1"/>
    <property type="molecule type" value="Genomic_DNA"/>
</dbReference>
<gene>
    <name evidence="1" type="ORF">RND71_042398</name>
</gene>
<sequence>MPIVKRFKGSSICTTVLESDVNFPSSFPSDESDLSLGPMSFSESNTRILDMMKQPLPTPIRRISFVGDSIGMSQPTDLPYQPPKLTWQNKTVVTGNQLRVAIEKMKTRKGNGKSQT</sequence>
<name>A0AAE1QQK3_9SOLA</name>